<dbReference type="STRING" id="1612308.SAMN05444581_11579"/>
<dbReference type="InterPro" id="IPR036388">
    <property type="entry name" value="WH-like_DNA-bd_sf"/>
</dbReference>
<dbReference type="GO" id="GO:0016987">
    <property type="term" value="F:sigma factor activity"/>
    <property type="evidence" value="ECO:0007669"/>
    <property type="project" value="UniProtKB-KW"/>
</dbReference>
<dbReference type="EMBL" id="FOSN01000015">
    <property type="protein sequence ID" value="SFK69421.1"/>
    <property type="molecule type" value="Genomic_DNA"/>
</dbReference>
<evidence type="ECO:0000256" key="1">
    <source>
        <dbReference type="ARBA" id="ARBA00010641"/>
    </source>
</evidence>
<dbReference type="AlphaFoldDB" id="A0A1I4BNJ7"/>
<name>A0A1I4BNJ7_9HYPH</name>
<dbReference type="Gene3D" id="1.10.10.10">
    <property type="entry name" value="Winged helix-like DNA-binding domain superfamily/Winged helix DNA-binding domain"/>
    <property type="match status" value="1"/>
</dbReference>
<evidence type="ECO:0000259" key="6">
    <source>
        <dbReference type="Pfam" id="PF08281"/>
    </source>
</evidence>
<accession>A0A1I4BNJ7</accession>
<reference evidence="7 8" key="1">
    <citation type="submission" date="2016-10" db="EMBL/GenBank/DDBJ databases">
        <authorList>
            <person name="de Groot N.N."/>
        </authorList>
    </citation>
    <scope>NUCLEOTIDE SEQUENCE [LARGE SCALE GENOMIC DNA]</scope>
    <source>
        <strain evidence="7 8">NE2</strain>
    </source>
</reference>
<evidence type="ECO:0000313" key="8">
    <source>
        <dbReference type="Proteomes" id="UP000198755"/>
    </source>
</evidence>
<dbReference type="SUPFAM" id="SSF88659">
    <property type="entry name" value="Sigma3 and sigma4 domains of RNA polymerase sigma factors"/>
    <property type="match status" value="1"/>
</dbReference>
<dbReference type="InterPro" id="IPR014284">
    <property type="entry name" value="RNA_pol_sigma-70_dom"/>
</dbReference>
<dbReference type="CDD" id="cd06171">
    <property type="entry name" value="Sigma70_r4"/>
    <property type="match status" value="1"/>
</dbReference>
<dbReference type="PANTHER" id="PTHR43133:SF63">
    <property type="entry name" value="RNA POLYMERASE SIGMA FACTOR FECI-RELATED"/>
    <property type="match status" value="1"/>
</dbReference>
<comment type="similarity">
    <text evidence="1">Belongs to the sigma-70 factor family. ECF subfamily.</text>
</comment>
<dbReference type="InterPro" id="IPR007627">
    <property type="entry name" value="RNA_pol_sigma70_r2"/>
</dbReference>
<evidence type="ECO:0000256" key="2">
    <source>
        <dbReference type="ARBA" id="ARBA00023015"/>
    </source>
</evidence>
<keyword evidence="8" id="KW-1185">Reference proteome</keyword>
<evidence type="ECO:0000313" key="7">
    <source>
        <dbReference type="EMBL" id="SFK69421.1"/>
    </source>
</evidence>
<dbReference type="RefSeq" id="WP_091685191.1">
    <property type="nucleotide sequence ID" value="NZ_FOSN01000015.1"/>
</dbReference>
<dbReference type="PANTHER" id="PTHR43133">
    <property type="entry name" value="RNA POLYMERASE ECF-TYPE SIGMA FACTO"/>
    <property type="match status" value="1"/>
</dbReference>
<proteinExistence type="inferred from homology"/>
<dbReference type="InterPro" id="IPR013249">
    <property type="entry name" value="RNA_pol_sigma70_r4_t2"/>
</dbReference>
<dbReference type="OrthoDB" id="9794372at2"/>
<protein>
    <submittedName>
        <fullName evidence="7">RNA polymerase sigma-70 factor, ECF subfamily</fullName>
    </submittedName>
</protein>
<dbReference type="InterPro" id="IPR013324">
    <property type="entry name" value="RNA_pol_sigma_r3/r4-like"/>
</dbReference>
<dbReference type="NCBIfam" id="TIGR02937">
    <property type="entry name" value="sigma70-ECF"/>
    <property type="match status" value="1"/>
</dbReference>
<evidence type="ECO:0000256" key="3">
    <source>
        <dbReference type="ARBA" id="ARBA00023082"/>
    </source>
</evidence>
<keyword evidence="2" id="KW-0805">Transcription regulation</keyword>
<keyword evidence="4" id="KW-0804">Transcription</keyword>
<keyword evidence="3" id="KW-0731">Sigma factor</keyword>
<dbReference type="SUPFAM" id="SSF88946">
    <property type="entry name" value="Sigma2 domain of RNA polymerase sigma factors"/>
    <property type="match status" value="1"/>
</dbReference>
<dbReference type="Gene3D" id="1.10.1740.10">
    <property type="match status" value="1"/>
</dbReference>
<dbReference type="InterPro" id="IPR013325">
    <property type="entry name" value="RNA_pol_sigma_r2"/>
</dbReference>
<evidence type="ECO:0000259" key="5">
    <source>
        <dbReference type="Pfam" id="PF04542"/>
    </source>
</evidence>
<gene>
    <name evidence="7" type="ORF">SAMN05444581_11579</name>
</gene>
<dbReference type="GO" id="GO:0003677">
    <property type="term" value="F:DNA binding"/>
    <property type="evidence" value="ECO:0007669"/>
    <property type="project" value="InterPro"/>
</dbReference>
<dbReference type="InterPro" id="IPR039425">
    <property type="entry name" value="RNA_pol_sigma-70-like"/>
</dbReference>
<feature type="domain" description="RNA polymerase sigma factor 70 region 4 type 2" evidence="6">
    <location>
        <begin position="109"/>
        <end position="161"/>
    </location>
</feature>
<organism evidence="7 8">
    <name type="scientific">Methylocapsa palsarum</name>
    <dbReference type="NCBI Taxonomy" id="1612308"/>
    <lineage>
        <taxon>Bacteria</taxon>
        <taxon>Pseudomonadati</taxon>
        <taxon>Pseudomonadota</taxon>
        <taxon>Alphaproteobacteria</taxon>
        <taxon>Hyphomicrobiales</taxon>
        <taxon>Beijerinckiaceae</taxon>
        <taxon>Methylocapsa</taxon>
    </lineage>
</organism>
<sequence>MPESRSKFLEDLFALSRRELLQILTRRVGAQDAPDLVQETYLRLLRHQETAPIEEPRAFLHTIAINLARDYRRRRRTQQKHIDLGFDPEALPSAAPQSEQQIEANDRMRRLLDAVEDLPPRCRQVLIMRRFEDLHQTEIAARLGISRNMVEKHLRLALHRLQSALNQGASK</sequence>
<dbReference type="GO" id="GO:0006352">
    <property type="term" value="P:DNA-templated transcription initiation"/>
    <property type="evidence" value="ECO:0007669"/>
    <property type="project" value="InterPro"/>
</dbReference>
<feature type="domain" description="RNA polymerase sigma-70 region 2" evidence="5">
    <location>
        <begin position="14"/>
        <end position="76"/>
    </location>
</feature>
<dbReference type="Pfam" id="PF04542">
    <property type="entry name" value="Sigma70_r2"/>
    <property type="match status" value="1"/>
</dbReference>
<dbReference type="Pfam" id="PF08281">
    <property type="entry name" value="Sigma70_r4_2"/>
    <property type="match status" value="1"/>
</dbReference>
<dbReference type="Proteomes" id="UP000198755">
    <property type="component" value="Unassembled WGS sequence"/>
</dbReference>
<evidence type="ECO:0000256" key="4">
    <source>
        <dbReference type="ARBA" id="ARBA00023163"/>
    </source>
</evidence>